<comment type="caution">
    <text evidence="6">The sequence shown here is derived from an EMBL/GenBank/DDBJ whole genome shotgun (WGS) entry which is preliminary data.</text>
</comment>
<evidence type="ECO:0000256" key="3">
    <source>
        <dbReference type="ARBA" id="ARBA00023163"/>
    </source>
</evidence>
<dbReference type="Gene3D" id="3.30.450.40">
    <property type="match status" value="1"/>
</dbReference>
<dbReference type="InterPro" id="IPR050707">
    <property type="entry name" value="HTH_MetabolicPath_Reg"/>
</dbReference>
<dbReference type="Pfam" id="PF01614">
    <property type="entry name" value="IclR_C"/>
    <property type="match status" value="1"/>
</dbReference>
<name>A0A9D1FDQ7_9FIRM</name>
<dbReference type="GO" id="GO:0003700">
    <property type="term" value="F:DNA-binding transcription factor activity"/>
    <property type="evidence" value="ECO:0007669"/>
    <property type="project" value="TreeGrafter"/>
</dbReference>
<evidence type="ECO:0000256" key="1">
    <source>
        <dbReference type="ARBA" id="ARBA00023015"/>
    </source>
</evidence>
<dbReference type="GO" id="GO:0045892">
    <property type="term" value="P:negative regulation of DNA-templated transcription"/>
    <property type="evidence" value="ECO:0007669"/>
    <property type="project" value="TreeGrafter"/>
</dbReference>
<evidence type="ECO:0000259" key="4">
    <source>
        <dbReference type="PROSITE" id="PS51077"/>
    </source>
</evidence>
<keyword evidence="1" id="KW-0805">Transcription regulation</keyword>
<evidence type="ECO:0000313" key="7">
    <source>
        <dbReference type="Proteomes" id="UP000824001"/>
    </source>
</evidence>
<organism evidence="6 7">
    <name type="scientific">Candidatus Scatomorpha merdipullorum</name>
    <dbReference type="NCBI Taxonomy" id="2840927"/>
    <lineage>
        <taxon>Bacteria</taxon>
        <taxon>Bacillati</taxon>
        <taxon>Bacillota</taxon>
        <taxon>Clostridia</taxon>
        <taxon>Eubacteriales</taxon>
        <taxon>Candidatus Scatomorpha</taxon>
    </lineage>
</organism>
<dbReference type="GO" id="GO:0003677">
    <property type="term" value="F:DNA binding"/>
    <property type="evidence" value="ECO:0007669"/>
    <property type="project" value="UniProtKB-KW"/>
</dbReference>
<dbReference type="InterPro" id="IPR014757">
    <property type="entry name" value="Tscrpt_reg_IclR_C"/>
</dbReference>
<reference evidence="6" key="1">
    <citation type="submission" date="2020-10" db="EMBL/GenBank/DDBJ databases">
        <authorList>
            <person name="Gilroy R."/>
        </authorList>
    </citation>
    <scope>NUCLEOTIDE SEQUENCE</scope>
    <source>
        <strain evidence="6">ChiHjej10B9-9673</strain>
    </source>
</reference>
<feature type="domain" description="IclR-ED" evidence="5">
    <location>
        <begin position="70"/>
        <end position="252"/>
    </location>
</feature>
<dbReference type="SUPFAM" id="SSF46785">
    <property type="entry name" value="Winged helix' DNA-binding domain"/>
    <property type="match status" value="1"/>
</dbReference>
<dbReference type="InterPro" id="IPR005471">
    <property type="entry name" value="Tscrpt_reg_IclR_N"/>
</dbReference>
<dbReference type="InterPro" id="IPR036390">
    <property type="entry name" value="WH_DNA-bd_sf"/>
</dbReference>
<evidence type="ECO:0000259" key="5">
    <source>
        <dbReference type="PROSITE" id="PS51078"/>
    </source>
</evidence>
<dbReference type="Proteomes" id="UP000824001">
    <property type="component" value="Unassembled WGS sequence"/>
</dbReference>
<dbReference type="SMART" id="SM00346">
    <property type="entry name" value="HTH_ICLR"/>
    <property type="match status" value="1"/>
</dbReference>
<feature type="domain" description="HTH iclR-type" evidence="4">
    <location>
        <begin position="9"/>
        <end position="69"/>
    </location>
</feature>
<dbReference type="AlphaFoldDB" id="A0A9D1FDQ7"/>
<dbReference type="PANTHER" id="PTHR30136:SF24">
    <property type="entry name" value="HTH-TYPE TRANSCRIPTIONAL REPRESSOR ALLR"/>
    <property type="match status" value="1"/>
</dbReference>
<accession>A0A9D1FDQ7</accession>
<dbReference type="PANTHER" id="PTHR30136">
    <property type="entry name" value="HELIX-TURN-HELIX TRANSCRIPTIONAL REGULATOR, ICLR FAMILY"/>
    <property type="match status" value="1"/>
</dbReference>
<dbReference type="InterPro" id="IPR036388">
    <property type="entry name" value="WH-like_DNA-bd_sf"/>
</dbReference>
<keyword evidence="2" id="KW-0238">DNA-binding</keyword>
<dbReference type="PROSITE" id="PS51078">
    <property type="entry name" value="ICLR_ED"/>
    <property type="match status" value="1"/>
</dbReference>
<sequence length="252" mass="27432">MEENPQYILSSLDHALDILGLFFEREELTASQAAASLGLSRTAAFRMLYTLAAKGLLSRAANGSWRLGIKLFSLGQLAQSRMVLTGLVRPQLTRLADETGETAHLAVMDGPEHIVFVDKALGRLNLKMDTVLGERRRAHETATGKMLLAMRTPEQREAYARSARFERSTPNTITDPAALLRELELTRERGWAIDNEESEEGLTCLAVALIDPSGAAVAAISCSGPSTRMERSRAERLAALRRAARAVSLSGG</sequence>
<protein>
    <submittedName>
        <fullName evidence="6">IclR family transcriptional regulator</fullName>
    </submittedName>
</protein>
<evidence type="ECO:0000256" key="2">
    <source>
        <dbReference type="ARBA" id="ARBA00023125"/>
    </source>
</evidence>
<dbReference type="Gene3D" id="1.10.10.10">
    <property type="entry name" value="Winged helix-like DNA-binding domain superfamily/Winged helix DNA-binding domain"/>
    <property type="match status" value="1"/>
</dbReference>
<dbReference type="SUPFAM" id="SSF55781">
    <property type="entry name" value="GAF domain-like"/>
    <property type="match status" value="1"/>
</dbReference>
<gene>
    <name evidence="6" type="ORF">IAC18_05085</name>
</gene>
<dbReference type="Pfam" id="PF09339">
    <property type="entry name" value="HTH_IclR"/>
    <property type="match status" value="1"/>
</dbReference>
<keyword evidence="3" id="KW-0804">Transcription</keyword>
<proteinExistence type="predicted"/>
<dbReference type="InterPro" id="IPR029016">
    <property type="entry name" value="GAF-like_dom_sf"/>
</dbReference>
<dbReference type="PROSITE" id="PS51077">
    <property type="entry name" value="HTH_ICLR"/>
    <property type="match status" value="1"/>
</dbReference>
<reference evidence="6" key="2">
    <citation type="journal article" date="2021" name="PeerJ">
        <title>Extensive microbial diversity within the chicken gut microbiome revealed by metagenomics and culture.</title>
        <authorList>
            <person name="Gilroy R."/>
            <person name="Ravi A."/>
            <person name="Getino M."/>
            <person name="Pursley I."/>
            <person name="Horton D.L."/>
            <person name="Alikhan N.F."/>
            <person name="Baker D."/>
            <person name="Gharbi K."/>
            <person name="Hall N."/>
            <person name="Watson M."/>
            <person name="Adriaenssens E.M."/>
            <person name="Foster-Nyarko E."/>
            <person name="Jarju S."/>
            <person name="Secka A."/>
            <person name="Antonio M."/>
            <person name="Oren A."/>
            <person name="Chaudhuri R.R."/>
            <person name="La Ragione R."/>
            <person name="Hildebrand F."/>
            <person name="Pallen M.J."/>
        </authorList>
    </citation>
    <scope>NUCLEOTIDE SEQUENCE</scope>
    <source>
        <strain evidence="6">ChiHjej10B9-9673</strain>
    </source>
</reference>
<evidence type="ECO:0000313" key="6">
    <source>
        <dbReference type="EMBL" id="HIS66919.1"/>
    </source>
</evidence>
<dbReference type="EMBL" id="DVJK01000140">
    <property type="protein sequence ID" value="HIS66919.1"/>
    <property type="molecule type" value="Genomic_DNA"/>
</dbReference>